<keyword evidence="6 9" id="KW-0812">Transmembrane</keyword>
<dbReference type="EMBL" id="CP151657">
    <property type="protein sequence ID" value="WZP16685.1"/>
    <property type="molecule type" value="Genomic_DNA"/>
</dbReference>
<evidence type="ECO:0000256" key="6">
    <source>
        <dbReference type="ARBA" id="ARBA00022692"/>
    </source>
</evidence>
<dbReference type="InterPro" id="IPR013525">
    <property type="entry name" value="ABC2_TM"/>
</dbReference>
<keyword evidence="3 9" id="KW-0813">Transport</keyword>
<dbReference type="Pfam" id="PF01061">
    <property type="entry name" value="ABC2_membrane"/>
    <property type="match status" value="1"/>
</dbReference>
<evidence type="ECO:0000256" key="4">
    <source>
        <dbReference type="ARBA" id="ARBA00022475"/>
    </source>
</evidence>
<protein>
    <recommendedName>
        <fullName evidence="9">Transport permease protein</fullName>
    </recommendedName>
</protein>
<dbReference type="PANTHER" id="PTHR30413:SF8">
    <property type="entry name" value="TRANSPORT PERMEASE PROTEIN"/>
    <property type="match status" value="1"/>
</dbReference>
<organism evidence="11 12">
    <name type="scientific">Arthrobacter citreus</name>
    <dbReference type="NCBI Taxonomy" id="1670"/>
    <lineage>
        <taxon>Bacteria</taxon>
        <taxon>Bacillati</taxon>
        <taxon>Actinomycetota</taxon>
        <taxon>Actinomycetes</taxon>
        <taxon>Micrococcales</taxon>
        <taxon>Micrococcaceae</taxon>
        <taxon>Arthrobacter</taxon>
    </lineage>
</organism>
<dbReference type="Proteomes" id="UP001448858">
    <property type="component" value="Chromosome"/>
</dbReference>
<dbReference type="PANTHER" id="PTHR30413">
    <property type="entry name" value="INNER MEMBRANE TRANSPORT PERMEASE"/>
    <property type="match status" value="1"/>
</dbReference>
<evidence type="ECO:0000256" key="8">
    <source>
        <dbReference type="ARBA" id="ARBA00023136"/>
    </source>
</evidence>
<feature type="transmembrane region" description="Helical" evidence="9">
    <location>
        <begin position="207"/>
        <end position="228"/>
    </location>
</feature>
<keyword evidence="4 9" id="KW-1003">Cell membrane</keyword>
<dbReference type="PROSITE" id="PS51012">
    <property type="entry name" value="ABC_TM2"/>
    <property type="match status" value="1"/>
</dbReference>
<gene>
    <name evidence="11" type="ORF">AAE021_03635</name>
</gene>
<proteinExistence type="inferred from homology"/>
<feature type="transmembrane region" description="Helical" evidence="9">
    <location>
        <begin position="268"/>
        <end position="287"/>
    </location>
</feature>
<sequence>MTEPRPSGTVELPHKVTVALDLKELSRVGARPKLTDYLVSLWNYRQFVLYDARARVQTANRRDRLGSAWLLLDPLLNGLGYFLIFGLLLNSSRGIDNFLGYLIIGVFLFQLSTRSIVATARIVSTNQNVIQAFNFPRATLALAVNIRELIANIPVIIMMLVLIITIPPVESITWLWVLIVPVILLQVVFNLGVGLLLAPLVAKLNDLVHVISFGMRFWMFASCVMFSITRYEKWPSILAVVEANPMYIIITMVRNCLLYAQAPVWQDWAGLVAWSFGALCVGMFFFWRGEETYGRDD</sequence>
<comment type="similarity">
    <text evidence="2 9">Belongs to the ABC-2 integral membrane protein family.</text>
</comment>
<evidence type="ECO:0000256" key="2">
    <source>
        <dbReference type="ARBA" id="ARBA00007783"/>
    </source>
</evidence>
<accession>A0ABZ2ZZT5</accession>
<evidence type="ECO:0000313" key="11">
    <source>
        <dbReference type="EMBL" id="WZP16685.1"/>
    </source>
</evidence>
<feature type="transmembrane region" description="Helical" evidence="9">
    <location>
        <begin position="175"/>
        <end position="200"/>
    </location>
</feature>
<feature type="domain" description="ABC transmembrane type-2" evidence="10">
    <location>
        <begin position="65"/>
        <end position="289"/>
    </location>
</feature>
<evidence type="ECO:0000259" key="10">
    <source>
        <dbReference type="PROSITE" id="PS51012"/>
    </source>
</evidence>
<comment type="subcellular location">
    <subcellularLocation>
        <location evidence="1">Cell inner membrane</location>
        <topology evidence="1">Multi-pass membrane protein</topology>
    </subcellularLocation>
    <subcellularLocation>
        <location evidence="9">Cell membrane</location>
        <topology evidence="9">Multi-pass membrane protein</topology>
    </subcellularLocation>
</comment>
<keyword evidence="7 9" id="KW-1133">Transmembrane helix</keyword>
<feature type="transmembrane region" description="Helical" evidence="9">
    <location>
        <begin position="70"/>
        <end position="92"/>
    </location>
</feature>
<evidence type="ECO:0000256" key="7">
    <source>
        <dbReference type="ARBA" id="ARBA00022989"/>
    </source>
</evidence>
<keyword evidence="5" id="KW-0997">Cell inner membrane</keyword>
<evidence type="ECO:0000256" key="1">
    <source>
        <dbReference type="ARBA" id="ARBA00004429"/>
    </source>
</evidence>
<evidence type="ECO:0000313" key="12">
    <source>
        <dbReference type="Proteomes" id="UP001448858"/>
    </source>
</evidence>
<feature type="transmembrane region" description="Helical" evidence="9">
    <location>
        <begin position="149"/>
        <end position="169"/>
    </location>
</feature>
<evidence type="ECO:0000256" key="3">
    <source>
        <dbReference type="ARBA" id="ARBA00022448"/>
    </source>
</evidence>
<reference evidence="11 12" key="1">
    <citation type="submission" date="2024-04" db="EMBL/GenBank/DDBJ databases">
        <title>Arthrobacter sp. from Plains bison fecal sample.</title>
        <authorList>
            <person name="Ruzzini A."/>
        </authorList>
    </citation>
    <scope>NUCLEOTIDE SEQUENCE [LARGE SCALE GENOMIC DNA]</scope>
    <source>
        <strain evidence="11 12">EINP1</strain>
    </source>
</reference>
<evidence type="ECO:0000256" key="9">
    <source>
        <dbReference type="RuleBase" id="RU361157"/>
    </source>
</evidence>
<dbReference type="InterPro" id="IPR047817">
    <property type="entry name" value="ABC2_TM_bact-type"/>
</dbReference>
<dbReference type="RefSeq" id="WP_342024291.1">
    <property type="nucleotide sequence ID" value="NZ_CP151657.1"/>
</dbReference>
<keyword evidence="8 9" id="KW-0472">Membrane</keyword>
<name>A0ABZ2ZZT5_9MICC</name>
<feature type="transmembrane region" description="Helical" evidence="9">
    <location>
        <begin position="98"/>
        <end position="117"/>
    </location>
</feature>
<evidence type="ECO:0000256" key="5">
    <source>
        <dbReference type="ARBA" id="ARBA00022519"/>
    </source>
</evidence>
<keyword evidence="12" id="KW-1185">Reference proteome</keyword>